<gene>
    <name evidence="1" type="ORF">QAD02_007781</name>
</gene>
<reference evidence="1" key="1">
    <citation type="submission" date="2023-04" db="EMBL/GenBank/DDBJ databases">
        <title>A chromosome-level genome assembly of the parasitoid wasp Eretmocerus hayati.</title>
        <authorList>
            <person name="Zhong Y."/>
            <person name="Liu S."/>
            <person name="Liu Y."/>
        </authorList>
    </citation>
    <scope>NUCLEOTIDE SEQUENCE</scope>
    <source>
        <strain evidence="1">ZJU_SS_LIU_2023</strain>
    </source>
</reference>
<sequence>MKQLKGKFRTSETNSSRDFKECIDRLKIEKSEFFRIFKLKRETMMPHLDSYPKPGDCEINPYYNKEALDDLMTWNSYTNFGLNFPEESNDGTICESTPEEFLREHAIQLIDSLSGWRELPKTAKNHYKGKTRQLTQADFHAHLILIQNWMNRGNKFVFVREEKQLDALHGIDDSQNNSGIVETLNMEMEKIDQPSRRDLKHSTPREKCGPDKKKPKNKYITPCPNLEIIYNMPNKKGEFKTTLFRNGNQLCPKKVVPTQPLYEIASTCLIDSLAELLAHGMMLYSSFYYYCSDAVKHEAGQVIQMMYDYATKGNIPQFYKNRALYMFARGEECKDILEYDKPMSASLEEALVTTPSLMVLQVCSPYLAIIPTNSENIDFQKPQSEPTFDNNHYFLVGVVGFTKPAVEISQNHYLAYANGGWLKKDNLHDRVTRVPKTFTSKFALILYVYNIS</sequence>
<evidence type="ECO:0000313" key="1">
    <source>
        <dbReference type="EMBL" id="KAJ8666119.1"/>
    </source>
</evidence>
<name>A0ACC2N4Z1_9HYME</name>
<comment type="caution">
    <text evidence="1">The sequence shown here is derived from an EMBL/GenBank/DDBJ whole genome shotgun (WGS) entry which is preliminary data.</text>
</comment>
<organism evidence="1 2">
    <name type="scientific">Eretmocerus hayati</name>
    <dbReference type="NCBI Taxonomy" id="131215"/>
    <lineage>
        <taxon>Eukaryota</taxon>
        <taxon>Metazoa</taxon>
        <taxon>Ecdysozoa</taxon>
        <taxon>Arthropoda</taxon>
        <taxon>Hexapoda</taxon>
        <taxon>Insecta</taxon>
        <taxon>Pterygota</taxon>
        <taxon>Neoptera</taxon>
        <taxon>Endopterygota</taxon>
        <taxon>Hymenoptera</taxon>
        <taxon>Apocrita</taxon>
        <taxon>Proctotrupomorpha</taxon>
        <taxon>Chalcidoidea</taxon>
        <taxon>Aphelinidae</taxon>
        <taxon>Aphelininae</taxon>
        <taxon>Eretmocerus</taxon>
    </lineage>
</organism>
<protein>
    <submittedName>
        <fullName evidence="1">Uncharacterized protein</fullName>
    </submittedName>
</protein>
<accession>A0ACC2N4Z1</accession>
<evidence type="ECO:0000313" key="2">
    <source>
        <dbReference type="Proteomes" id="UP001239111"/>
    </source>
</evidence>
<dbReference type="EMBL" id="CM056744">
    <property type="protein sequence ID" value="KAJ8666119.1"/>
    <property type="molecule type" value="Genomic_DNA"/>
</dbReference>
<dbReference type="Proteomes" id="UP001239111">
    <property type="component" value="Chromosome 4"/>
</dbReference>
<proteinExistence type="predicted"/>
<keyword evidence="2" id="KW-1185">Reference proteome</keyword>